<proteinExistence type="inferred from homology"/>
<comment type="caution">
    <text evidence="10">Lacks conserved residue(s) required for the propagation of feature annotation.</text>
</comment>
<dbReference type="GO" id="GO:0005694">
    <property type="term" value="C:chromosome"/>
    <property type="evidence" value="ECO:0007669"/>
    <property type="project" value="InterPro"/>
</dbReference>
<dbReference type="EMBL" id="JARKHS020009851">
    <property type="protein sequence ID" value="KAK8779399.1"/>
    <property type="molecule type" value="Genomic_DNA"/>
</dbReference>
<dbReference type="GO" id="GO:0006260">
    <property type="term" value="P:DNA replication"/>
    <property type="evidence" value="ECO:0007669"/>
    <property type="project" value="TreeGrafter"/>
</dbReference>
<keyword evidence="9" id="KW-0539">Nucleus</keyword>
<dbReference type="InterPro" id="IPR008336">
    <property type="entry name" value="TopoI_DNA-bd_euk"/>
</dbReference>
<dbReference type="AlphaFoldDB" id="A0AAQ4EXA7"/>
<evidence type="ECO:0000313" key="12">
    <source>
        <dbReference type="EMBL" id="KAK8779399.1"/>
    </source>
</evidence>
<dbReference type="GO" id="GO:0003917">
    <property type="term" value="F:DNA topoisomerase type I (single strand cut, ATP-independent) activity"/>
    <property type="evidence" value="ECO:0007669"/>
    <property type="project" value="UniProtKB-EC"/>
</dbReference>
<dbReference type="Pfam" id="PF02919">
    <property type="entry name" value="Topoisom_I_N"/>
    <property type="match status" value="1"/>
</dbReference>
<dbReference type="Gene3D" id="3.90.15.10">
    <property type="entry name" value="Topoisomerase I, Chain A, domain 3"/>
    <property type="match status" value="1"/>
</dbReference>
<dbReference type="GO" id="GO:0005730">
    <property type="term" value="C:nucleolus"/>
    <property type="evidence" value="ECO:0007669"/>
    <property type="project" value="TreeGrafter"/>
</dbReference>
<dbReference type="InterPro" id="IPR051062">
    <property type="entry name" value="Topoisomerase_IB"/>
</dbReference>
<dbReference type="PANTHER" id="PTHR10290:SF5">
    <property type="entry name" value="DNA TOPOISOMERASE 1"/>
    <property type="match status" value="1"/>
</dbReference>
<dbReference type="GO" id="GO:0007059">
    <property type="term" value="P:chromosome segregation"/>
    <property type="evidence" value="ECO:0007669"/>
    <property type="project" value="TreeGrafter"/>
</dbReference>
<dbReference type="EC" id="5.6.2.1" evidence="4"/>
<dbReference type="GO" id="GO:0003677">
    <property type="term" value="F:DNA binding"/>
    <property type="evidence" value="ECO:0007669"/>
    <property type="project" value="UniProtKB-UniRule"/>
</dbReference>
<dbReference type="InterPro" id="IPR036202">
    <property type="entry name" value="TopoI_DNA-bd_euk_N_sf"/>
</dbReference>
<organism evidence="12 13">
    <name type="scientific">Amblyomma americanum</name>
    <name type="common">Lone star tick</name>
    <dbReference type="NCBI Taxonomy" id="6943"/>
    <lineage>
        <taxon>Eukaryota</taxon>
        <taxon>Metazoa</taxon>
        <taxon>Ecdysozoa</taxon>
        <taxon>Arthropoda</taxon>
        <taxon>Chelicerata</taxon>
        <taxon>Arachnida</taxon>
        <taxon>Acari</taxon>
        <taxon>Parasitiformes</taxon>
        <taxon>Ixodida</taxon>
        <taxon>Ixodoidea</taxon>
        <taxon>Ixodidae</taxon>
        <taxon>Amblyomminae</taxon>
        <taxon>Amblyomma</taxon>
    </lineage>
</organism>
<evidence type="ECO:0000256" key="10">
    <source>
        <dbReference type="PROSITE-ProRule" id="PRU01382"/>
    </source>
</evidence>
<keyword evidence="6" id="KW-0090">Biological rhythms</keyword>
<evidence type="ECO:0000256" key="7">
    <source>
        <dbReference type="ARBA" id="ARBA00023125"/>
    </source>
</evidence>
<dbReference type="PROSITE" id="PS52038">
    <property type="entry name" value="TOPO_IB_2"/>
    <property type="match status" value="1"/>
</dbReference>
<dbReference type="InterPro" id="IPR011010">
    <property type="entry name" value="DNA_brk_join_enz"/>
</dbReference>
<evidence type="ECO:0000259" key="11">
    <source>
        <dbReference type="SMART" id="SM00435"/>
    </source>
</evidence>
<keyword evidence="13" id="KW-1185">Reference proteome</keyword>
<evidence type="ECO:0000256" key="4">
    <source>
        <dbReference type="ARBA" id="ARBA00012891"/>
    </source>
</evidence>
<evidence type="ECO:0000256" key="5">
    <source>
        <dbReference type="ARBA" id="ARBA00023029"/>
    </source>
</evidence>
<reference evidence="12 13" key="1">
    <citation type="journal article" date="2023" name="Arcadia Sci">
        <title>De novo assembly of a long-read Amblyomma americanum tick genome.</title>
        <authorList>
            <person name="Chou S."/>
            <person name="Poskanzer K.E."/>
            <person name="Rollins M."/>
            <person name="Thuy-Boun P.S."/>
        </authorList>
    </citation>
    <scope>NUCLEOTIDE SEQUENCE [LARGE SCALE GENOMIC DNA]</scope>
    <source>
        <strain evidence="12">F_SG_1</strain>
        <tissue evidence="12">Salivary glands</tissue>
    </source>
</reference>
<dbReference type="GO" id="GO:0006265">
    <property type="term" value="P:DNA topological change"/>
    <property type="evidence" value="ECO:0007669"/>
    <property type="project" value="InterPro"/>
</dbReference>
<dbReference type="InterPro" id="IPR001631">
    <property type="entry name" value="TopoI"/>
</dbReference>
<dbReference type="PRINTS" id="PR00416">
    <property type="entry name" value="EUTPISMRASEI"/>
</dbReference>
<dbReference type="Pfam" id="PF01028">
    <property type="entry name" value="Topoisom_I"/>
    <property type="match status" value="1"/>
</dbReference>
<evidence type="ECO:0000313" key="13">
    <source>
        <dbReference type="Proteomes" id="UP001321473"/>
    </source>
</evidence>
<dbReference type="SUPFAM" id="SSF56741">
    <property type="entry name" value="Eukaryotic DNA topoisomerase I, N-terminal DNA-binding fragment"/>
    <property type="match status" value="1"/>
</dbReference>
<comment type="catalytic activity">
    <reaction evidence="1">
        <text>ATP-independent breakage of single-stranded DNA, followed by passage and rejoining.</text>
        <dbReference type="EC" id="5.6.2.1"/>
    </reaction>
</comment>
<evidence type="ECO:0000256" key="3">
    <source>
        <dbReference type="ARBA" id="ARBA00006645"/>
    </source>
</evidence>
<protein>
    <recommendedName>
        <fullName evidence="4">DNA topoisomerase</fullName>
        <ecNumber evidence="4">5.6.2.1</ecNumber>
    </recommendedName>
</protein>
<evidence type="ECO:0000256" key="8">
    <source>
        <dbReference type="ARBA" id="ARBA00023235"/>
    </source>
</evidence>
<feature type="domain" description="DNA topoisomerase I eukaryotic-type" evidence="11">
    <location>
        <begin position="55"/>
        <end position="224"/>
    </location>
</feature>
<gene>
    <name evidence="12" type="ORF">V5799_019259</name>
</gene>
<evidence type="ECO:0000256" key="6">
    <source>
        <dbReference type="ARBA" id="ARBA00023108"/>
    </source>
</evidence>
<comment type="caution">
    <text evidence="12">The sequence shown here is derived from an EMBL/GenBank/DDBJ whole genome shotgun (WGS) entry which is preliminary data.</text>
</comment>
<dbReference type="InterPro" id="IPR013500">
    <property type="entry name" value="TopoI_cat_euk"/>
</dbReference>
<dbReference type="Proteomes" id="UP001321473">
    <property type="component" value="Unassembled WGS sequence"/>
</dbReference>
<dbReference type="PANTHER" id="PTHR10290">
    <property type="entry name" value="DNA TOPOISOMERASE I"/>
    <property type="match status" value="1"/>
</dbReference>
<evidence type="ECO:0000256" key="2">
    <source>
        <dbReference type="ARBA" id="ARBA00004123"/>
    </source>
</evidence>
<dbReference type="SMART" id="SM00435">
    <property type="entry name" value="TOPEUc"/>
    <property type="match status" value="1"/>
</dbReference>
<dbReference type="InterPro" id="IPR014711">
    <property type="entry name" value="TopoI_cat_a-hlx-sub_euk"/>
</dbReference>
<keyword evidence="8" id="KW-0413">Isomerase</keyword>
<sequence length="225" mass="26070">MLDRDCSSKRTFNENFFHDWRRCMTMREAKLVRCLAKCDFAEINAYYKRKAEERKAMTAEQKQVPQSDNIMSFVSTSSHITKLALRAGNEKEEGRVADTVGCCSLRVEHITLHYQTPDDKFVVQFDFLGKDAVRYVNAVAVDKRVFDNLELFIEDKEPEDDLFDLLSTGTLNKHLNELMEGLTAKVFRTYNASRTFEQELDFLTEGTMTYTKHLHHALCTVNAEL</sequence>
<keyword evidence="5" id="KW-0799">Topoisomerase</keyword>
<name>A0AAQ4EXA7_AMBAM</name>
<evidence type="ECO:0000256" key="1">
    <source>
        <dbReference type="ARBA" id="ARBA00000213"/>
    </source>
</evidence>
<evidence type="ECO:0000256" key="9">
    <source>
        <dbReference type="ARBA" id="ARBA00023242"/>
    </source>
</evidence>
<comment type="similarity">
    <text evidence="3">Belongs to the type IB topoisomerase family.</text>
</comment>
<dbReference type="InterPro" id="IPR013499">
    <property type="entry name" value="TopoI_euk"/>
</dbReference>
<comment type="subcellular location">
    <subcellularLocation>
        <location evidence="2">Nucleus</location>
    </subcellularLocation>
</comment>
<accession>A0AAQ4EXA7</accession>
<dbReference type="SUPFAM" id="SSF56349">
    <property type="entry name" value="DNA breaking-rejoining enzymes"/>
    <property type="match status" value="1"/>
</dbReference>
<keyword evidence="7 10" id="KW-0238">DNA-binding</keyword>